<reference evidence="6 7" key="1">
    <citation type="submission" date="2017-02" db="EMBL/GenBank/DDBJ databases">
        <title>Draft genome sequence of Moraxella porci CCUG 54912T type strain.</title>
        <authorList>
            <person name="Salva-Serra F."/>
            <person name="Engstrom-Jakobsson H."/>
            <person name="Thorell K."/>
            <person name="Jaen-Luchoro D."/>
            <person name="Gonzales-Siles L."/>
            <person name="Karlsson R."/>
            <person name="Yazdan S."/>
            <person name="Boulund F."/>
            <person name="Johnning A."/>
            <person name="Engstrand L."/>
            <person name="Kristiansson E."/>
            <person name="Moore E."/>
        </authorList>
    </citation>
    <scope>NUCLEOTIDE SEQUENCE [LARGE SCALE GENOMIC DNA]</scope>
    <source>
        <strain evidence="6 7">CCUG 54912</strain>
    </source>
</reference>
<gene>
    <name evidence="6" type="ORF">B0681_05905</name>
</gene>
<evidence type="ECO:0000256" key="1">
    <source>
        <dbReference type="ARBA" id="ARBA00022723"/>
    </source>
</evidence>
<accession>A0A1T0CRI4</accession>
<evidence type="ECO:0000256" key="4">
    <source>
        <dbReference type="ARBA" id="ARBA00025742"/>
    </source>
</evidence>
<dbReference type="PANTHER" id="PTHR42988:SF2">
    <property type="entry name" value="CYCLIC NUCLEOTIDE PHOSPHODIESTERASE CBUA0032-RELATED"/>
    <property type="match status" value="1"/>
</dbReference>
<evidence type="ECO:0000256" key="3">
    <source>
        <dbReference type="ARBA" id="ARBA00023004"/>
    </source>
</evidence>
<dbReference type="InterPro" id="IPR029052">
    <property type="entry name" value="Metallo-depent_PP-like"/>
</dbReference>
<dbReference type="SUPFAM" id="SSF56300">
    <property type="entry name" value="Metallo-dependent phosphatases"/>
    <property type="match status" value="1"/>
</dbReference>
<dbReference type="RefSeq" id="WP_078317825.1">
    <property type="nucleotide sequence ID" value="NZ_MUYV01000006.1"/>
</dbReference>
<evidence type="ECO:0000259" key="5">
    <source>
        <dbReference type="Pfam" id="PF00149"/>
    </source>
</evidence>
<evidence type="ECO:0000313" key="6">
    <source>
        <dbReference type="EMBL" id="OOS24988.1"/>
    </source>
</evidence>
<dbReference type="Gene3D" id="3.60.21.10">
    <property type="match status" value="1"/>
</dbReference>
<feature type="domain" description="Calcineurin-like phosphoesterase" evidence="5">
    <location>
        <begin position="11"/>
        <end position="207"/>
    </location>
</feature>
<dbReference type="AlphaFoldDB" id="A0A1T0CRI4"/>
<dbReference type="EMBL" id="MUYV01000006">
    <property type="protein sequence ID" value="OOS24988.1"/>
    <property type="molecule type" value="Genomic_DNA"/>
</dbReference>
<comment type="similarity">
    <text evidence="4">Belongs to the cyclic nucleotide phosphodiesterase class-III family.</text>
</comment>
<organism evidence="6 7">
    <name type="scientific">Moraxella porci DSM 25326</name>
    <dbReference type="NCBI Taxonomy" id="573983"/>
    <lineage>
        <taxon>Bacteria</taxon>
        <taxon>Pseudomonadati</taxon>
        <taxon>Pseudomonadota</taxon>
        <taxon>Gammaproteobacteria</taxon>
        <taxon>Moraxellales</taxon>
        <taxon>Moraxellaceae</taxon>
        <taxon>Moraxella</taxon>
    </lineage>
</organism>
<protein>
    <submittedName>
        <fullName evidence="6">3',5'-cyclic-nucleotide phosphodiesterase</fullName>
    </submittedName>
</protein>
<dbReference type="STRING" id="573983.B0681_05905"/>
<dbReference type="PANTHER" id="PTHR42988">
    <property type="entry name" value="PHOSPHOHYDROLASE"/>
    <property type="match status" value="1"/>
</dbReference>
<dbReference type="Pfam" id="PF00149">
    <property type="entry name" value="Metallophos"/>
    <property type="match status" value="1"/>
</dbReference>
<keyword evidence="3" id="KW-0408">Iron</keyword>
<proteinExistence type="inferred from homology"/>
<keyword evidence="1" id="KW-0479">Metal-binding</keyword>
<keyword evidence="2" id="KW-0378">Hydrolase</keyword>
<dbReference type="InterPro" id="IPR004843">
    <property type="entry name" value="Calcineurin-like_PHP"/>
</dbReference>
<keyword evidence="7" id="KW-1185">Reference proteome</keyword>
<evidence type="ECO:0000313" key="7">
    <source>
        <dbReference type="Proteomes" id="UP000190683"/>
    </source>
</evidence>
<dbReference type="Proteomes" id="UP000190683">
    <property type="component" value="Unassembled WGS sequence"/>
</dbReference>
<sequence>MTDLITPPTCLRIAQLSDFHLTGRIGDAPSYRRFLKVLDLAKAHQPDLWLLTGDLVNDGNSEAYDWLFAQFSDFGAPYFAIAGNHDVTHEIGIGLPYDQRLHLPLTPDARLLDCHHHKLDAVGWQLLMLNSAISGQTHGAITASALTWLDQTLQQDTSPALIALHHHPLPVGSAWIDTLALSNTDDFWKIIDKHPHVQAIVCGHVHQAWQLQPAISHPVQLLTCPSTDRQFAPQIQTFAIDDIAAGFRMIQIDNTGALSSYIKRLQNTC</sequence>
<evidence type="ECO:0000256" key="2">
    <source>
        <dbReference type="ARBA" id="ARBA00022801"/>
    </source>
</evidence>
<dbReference type="GO" id="GO:0046872">
    <property type="term" value="F:metal ion binding"/>
    <property type="evidence" value="ECO:0007669"/>
    <property type="project" value="UniProtKB-KW"/>
</dbReference>
<dbReference type="InterPro" id="IPR050884">
    <property type="entry name" value="CNP_phosphodiesterase-III"/>
</dbReference>
<dbReference type="GO" id="GO:0016787">
    <property type="term" value="F:hydrolase activity"/>
    <property type="evidence" value="ECO:0007669"/>
    <property type="project" value="UniProtKB-KW"/>
</dbReference>
<name>A0A1T0CRI4_9GAMM</name>
<comment type="caution">
    <text evidence="6">The sequence shown here is derived from an EMBL/GenBank/DDBJ whole genome shotgun (WGS) entry which is preliminary data.</text>
</comment>